<dbReference type="GO" id="GO:0019867">
    <property type="term" value="C:outer membrane"/>
    <property type="evidence" value="ECO:0007669"/>
    <property type="project" value="InterPro"/>
</dbReference>
<dbReference type="Pfam" id="PF04390">
    <property type="entry name" value="LptE"/>
    <property type="match status" value="1"/>
</dbReference>
<evidence type="ECO:0000256" key="2">
    <source>
        <dbReference type="ARBA" id="ARBA00023136"/>
    </source>
</evidence>
<dbReference type="InterPro" id="IPR010908">
    <property type="entry name" value="Longin_dom"/>
</dbReference>
<evidence type="ECO:0000313" key="5">
    <source>
        <dbReference type="EMBL" id="RFU16108.1"/>
    </source>
</evidence>
<dbReference type="InterPro" id="IPR007485">
    <property type="entry name" value="LPS_assembly_LptE"/>
</dbReference>
<evidence type="ECO:0000313" key="6">
    <source>
        <dbReference type="Proteomes" id="UP000264702"/>
    </source>
</evidence>
<accession>A0A372IMK6</accession>
<dbReference type="EMBL" id="QVQT01000004">
    <property type="protein sequence ID" value="RFU16108.1"/>
    <property type="molecule type" value="Genomic_DNA"/>
</dbReference>
<dbReference type="PROSITE" id="PS51257">
    <property type="entry name" value="PROKAR_LIPOPROTEIN"/>
    <property type="match status" value="1"/>
</dbReference>
<feature type="signal peptide" evidence="3">
    <location>
        <begin position="1"/>
        <end position="21"/>
    </location>
</feature>
<feature type="domain" description="Longin" evidence="4">
    <location>
        <begin position="75"/>
        <end position="177"/>
    </location>
</feature>
<gene>
    <name evidence="5" type="ORF">D0Y96_11850</name>
</gene>
<keyword evidence="2" id="KW-0472">Membrane</keyword>
<comment type="subcellular location">
    <subcellularLocation>
        <location evidence="1">Membrane</location>
    </subcellularLocation>
</comment>
<comment type="caution">
    <text evidence="5">The sequence shown here is derived from an EMBL/GenBank/DDBJ whole genome shotgun (WGS) entry which is preliminary data.</text>
</comment>
<feature type="chain" id="PRO_5016911115" description="Longin domain-containing protein" evidence="3">
    <location>
        <begin position="22"/>
        <end position="177"/>
    </location>
</feature>
<dbReference type="AlphaFoldDB" id="A0A372IMK6"/>
<dbReference type="Proteomes" id="UP000264702">
    <property type="component" value="Unassembled WGS sequence"/>
</dbReference>
<reference evidence="5 6" key="1">
    <citation type="submission" date="2018-08" db="EMBL/GenBank/DDBJ databases">
        <title>Acidipila sp. 4G-K13, an acidobacterium isolated from forest soil.</title>
        <authorList>
            <person name="Gao Z.-H."/>
            <person name="Qiu L.-H."/>
        </authorList>
    </citation>
    <scope>NUCLEOTIDE SEQUENCE [LARGE SCALE GENOMIC DNA]</scope>
    <source>
        <strain evidence="5 6">4G-K13</strain>
    </source>
</reference>
<evidence type="ECO:0000256" key="3">
    <source>
        <dbReference type="SAM" id="SignalP"/>
    </source>
</evidence>
<dbReference type="GO" id="GO:0043165">
    <property type="term" value="P:Gram-negative-bacterium-type cell outer membrane assembly"/>
    <property type="evidence" value="ECO:0007669"/>
    <property type="project" value="InterPro"/>
</dbReference>
<evidence type="ECO:0000256" key="1">
    <source>
        <dbReference type="ARBA" id="ARBA00004370"/>
    </source>
</evidence>
<proteinExistence type="predicted"/>
<name>A0A372IMK6_9BACT</name>
<keyword evidence="3" id="KW-0732">Signal</keyword>
<protein>
    <recommendedName>
        <fullName evidence="4">Longin domain-containing protein</fullName>
    </recommendedName>
</protein>
<organism evidence="5 6">
    <name type="scientific">Paracidobacterium acidisoli</name>
    <dbReference type="NCBI Taxonomy" id="2303751"/>
    <lineage>
        <taxon>Bacteria</taxon>
        <taxon>Pseudomonadati</taxon>
        <taxon>Acidobacteriota</taxon>
        <taxon>Terriglobia</taxon>
        <taxon>Terriglobales</taxon>
        <taxon>Acidobacteriaceae</taxon>
        <taxon>Paracidobacterium</taxon>
    </lineage>
</organism>
<dbReference type="PROSITE" id="PS50859">
    <property type="entry name" value="LONGIN"/>
    <property type="match status" value="1"/>
</dbReference>
<evidence type="ECO:0000259" key="4">
    <source>
        <dbReference type="PROSITE" id="PS50859"/>
    </source>
</evidence>
<sequence>MHRVRAVAPSACLLFCLMVISGCGYHTVNSAVHLPQTVHTLAIPSFRNNTQSYHTEIAFTEAVIREFNTRTSYHIVTNDDAAADATLKGTIIGYQVTPLTYNNTTGESSSFLITITAKLTLTDREHRVLYQNGSYVFRQQYQETTNLASFIQEDSAATRRLSRDFAEAAVSDILESF</sequence>
<keyword evidence="6" id="KW-1185">Reference proteome</keyword>
<dbReference type="OrthoDB" id="119283at2"/>
<dbReference type="Gene3D" id="3.30.160.150">
    <property type="entry name" value="Lipoprotein like domain"/>
    <property type="match status" value="1"/>
</dbReference>
<dbReference type="RefSeq" id="WP_117300130.1">
    <property type="nucleotide sequence ID" value="NZ_QVQT02000004.1"/>
</dbReference>